<evidence type="ECO:0000313" key="9">
    <source>
        <dbReference type="Proteomes" id="UP000694523"/>
    </source>
</evidence>
<dbReference type="Gene3D" id="3.10.320.10">
    <property type="entry name" value="Class II Histocompatibility Antigen, M Beta Chain, Chain B, domain 1"/>
    <property type="match status" value="1"/>
</dbReference>
<dbReference type="InterPro" id="IPR003597">
    <property type="entry name" value="Ig_C1-set"/>
</dbReference>
<evidence type="ECO:0000256" key="2">
    <source>
        <dbReference type="ARBA" id="ARBA00022692"/>
    </source>
</evidence>
<dbReference type="SMART" id="SM00921">
    <property type="entry name" value="MHC_II_beta"/>
    <property type="match status" value="1"/>
</dbReference>
<dbReference type="InterPro" id="IPR036179">
    <property type="entry name" value="Ig-like_dom_sf"/>
</dbReference>
<reference evidence="8" key="1">
    <citation type="submission" date="2025-08" db="UniProtKB">
        <authorList>
            <consortium name="Ensembl"/>
        </authorList>
    </citation>
    <scope>IDENTIFICATION</scope>
</reference>
<keyword evidence="3" id="KW-0472">Membrane</keyword>
<dbReference type="GO" id="GO:0006955">
    <property type="term" value="P:immune response"/>
    <property type="evidence" value="ECO:0007669"/>
    <property type="project" value="InterPro"/>
</dbReference>
<dbReference type="Ensembl" id="ENSNMLT00000010506.1">
    <property type="protein sequence ID" value="ENSNMLP00000009290.1"/>
    <property type="gene ID" value="ENSNMLG00000005623.1"/>
</dbReference>
<dbReference type="InterPro" id="IPR013783">
    <property type="entry name" value="Ig-like_fold"/>
</dbReference>
<proteinExistence type="predicted"/>
<dbReference type="AlphaFoldDB" id="A0A8C6WI94"/>
<dbReference type="InterPro" id="IPR000353">
    <property type="entry name" value="MHC_II_b_N"/>
</dbReference>
<evidence type="ECO:0000313" key="8">
    <source>
        <dbReference type="Ensembl" id="ENSNMLP00000009290.1"/>
    </source>
</evidence>
<keyword evidence="4" id="KW-1015">Disulfide bond</keyword>
<feature type="domain" description="Ig-like" evidence="7">
    <location>
        <begin position="112"/>
        <end position="201"/>
    </location>
</feature>
<sequence>MTKQFCFPLQTTLHISILVLCILASNIANSDSGPDGFRNYAAGRCEFNSTDPSDIQYIFASVYNKLELYRFDSKVGKFVGYTEYGVKAAEHLNNNTAWLERFRHLKYTSCVPNINVYYKDILSKSGESHDTLSGSERVLVCSVYGFYPKDITVTWINNHQQITTGVINTEPTADRDWTFQLHSHLEYSPRSGDQISCVVEHISLKEPMVCWTILLYKTSPGQSGLMVSEHEQLYITSQMFNNLQVWD</sequence>
<dbReference type="InterPro" id="IPR011162">
    <property type="entry name" value="MHC_I/II-like_Ag-recog"/>
</dbReference>
<dbReference type="PANTHER" id="PTHR19944:SF99">
    <property type="entry name" value="HLA CLASS II HISTOCOMPATIBILITY ANTIGEN, DRB1 BETA CHAIN"/>
    <property type="match status" value="1"/>
</dbReference>
<feature type="chain" id="PRO_5034094072" description="Ig-like domain-containing protein" evidence="6">
    <location>
        <begin position="33"/>
        <end position="247"/>
    </location>
</feature>
<dbReference type="SUPFAM" id="SSF48726">
    <property type="entry name" value="Immunoglobulin"/>
    <property type="match status" value="1"/>
</dbReference>
<reference evidence="8" key="2">
    <citation type="submission" date="2025-09" db="UniProtKB">
        <authorList>
            <consortium name="Ensembl"/>
        </authorList>
    </citation>
    <scope>IDENTIFICATION</scope>
</reference>
<dbReference type="Pfam" id="PF07654">
    <property type="entry name" value="C1-set"/>
    <property type="match status" value="1"/>
</dbReference>
<dbReference type="SMART" id="SM00407">
    <property type="entry name" value="IGc1"/>
    <property type="match status" value="1"/>
</dbReference>
<organism evidence="8 9">
    <name type="scientific">Neogobius melanostomus</name>
    <name type="common">round goby</name>
    <dbReference type="NCBI Taxonomy" id="47308"/>
    <lineage>
        <taxon>Eukaryota</taxon>
        <taxon>Metazoa</taxon>
        <taxon>Chordata</taxon>
        <taxon>Craniata</taxon>
        <taxon>Vertebrata</taxon>
        <taxon>Euteleostomi</taxon>
        <taxon>Actinopterygii</taxon>
        <taxon>Neopterygii</taxon>
        <taxon>Teleostei</taxon>
        <taxon>Neoteleostei</taxon>
        <taxon>Acanthomorphata</taxon>
        <taxon>Gobiaria</taxon>
        <taxon>Gobiiformes</taxon>
        <taxon>Gobioidei</taxon>
        <taxon>Gobiidae</taxon>
        <taxon>Benthophilinae</taxon>
        <taxon>Neogobiini</taxon>
        <taxon>Neogobius</taxon>
    </lineage>
</organism>
<dbReference type="Gene3D" id="2.60.40.10">
    <property type="entry name" value="Immunoglobulins"/>
    <property type="match status" value="1"/>
</dbReference>
<evidence type="ECO:0000256" key="4">
    <source>
        <dbReference type="ARBA" id="ARBA00023157"/>
    </source>
</evidence>
<keyword evidence="9" id="KW-1185">Reference proteome</keyword>
<evidence type="ECO:0000256" key="5">
    <source>
        <dbReference type="ARBA" id="ARBA00023180"/>
    </source>
</evidence>
<protein>
    <recommendedName>
        <fullName evidence="7">Ig-like domain-containing protein</fullName>
    </recommendedName>
</protein>
<keyword evidence="6" id="KW-0732">Signal</keyword>
<keyword evidence="2" id="KW-0812">Transmembrane</keyword>
<dbReference type="Pfam" id="PF00969">
    <property type="entry name" value="MHC_II_beta"/>
    <property type="match status" value="1"/>
</dbReference>
<accession>A0A8C6WI94</accession>
<feature type="signal peptide" evidence="6">
    <location>
        <begin position="1"/>
        <end position="32"/>
    </location>
</feature>
<name>A0A8C6WI94_9GOBI</name>
<dbReference type="Proteomes" id="UP000694523">
    <property type="component" value="Unplaced"/>
</dbReference>
<dbReference type="PANTHER" id="PTHR19944">
    <property type="entry name" value="MHC CLASS II-RELATED"/>
    <property type="match status" value="1"/>
</dbReference>
<evidence type="ECO:0000256" key="6">
    <source>
        <dbReference type="SAM" id="SignalP"/>
    </source>
</evidence>
<dbReference type="GO" id="GO:0019882">
    <property type="term" value="P:antigen processing and presentation"/>
    <property type="evidence" value="ECO:0007669"/>
    <property type="project" value="InterPro"/>
</dbReference>
<dbReference type="PROSITE" id="PS50835">
    <property type="entry name" value="IG_LIKE"/>
    <property type="match status" value="1"/>
</dbReference>
<dbReference type="InterPro" id="IPR050160">
    <property type="entry name" value="MHC/Immunoglobulin"/>
</dbReference>
<dbReference type="SUPFAM" id="SSF54452">
    <property type="entry name" value="MHC antigen-recognition domain"/>
    <property type="match status" value="1"/>
</dbReference>
<evidence type="ECO:0000256" key="1">
    <source>
        <dbReference type="ARBA" id="ARBA00004479"/>
    </source>
</evidence>
<keyword evidence="3" id="KW-1133">Transmembrane helix</keyword>
<evidence type="ECO:0000256" key="3">
    <source>
        <dbReference type="ARBA" id="ARBA00022989"/>
    </source>
</evidence>
<dbReference type="GO" id="GO:0042613">
    <property type="term" value="C:MHC class II protein complex"/>
    <property type="evidence" value="ECO:0007669"/>
    <property type="project" value="InterPro"/>
</dbReference>
<dbReference type="InterPro" id="IPR014745">
    <property type="entry name" value="MHC_II_a/b_N"/>
</dbReference>
<comment type="subcellular location">
    <subcellularLocation>
        <location evidence="1">Membrane</location>
        <topology evidence="1">Single-pass type I membrane protein</topology>
    </subcellularLocation>
</comment>
<keyword evidence="5" id="KW-0325">Glycoprotein</keyword>
<evidence type="ECO:0000259" key="7">
    <source>
        <dbReference type="PROSITE" id="PS50835"/>
    </source>
</evidence>
<dbReference type="InterPro" id="IPR007110">
    <property type="entry name" value="Ig-like_dom"/>
</dbReference>